<evidence type="ECO:0008006" key="3">
    <source>
        <dbReference type="Google" id="ProtNLM"/>
    </source>
</evidence>
<organism evidence="1 2">
    <name type="scientific">Stenotrophomonas terrae</name>
    <dbReference type="NCBI Taxonomy" id="405446"/>
    <lineage>
        <taxon>Bacteria</taxon>
        <taxon>Pseudomonadati</taxon>
        <taxon>Pseudomonadota</taxon>
        <taxon>Gammaproteobacteria</taxon>
        <taxon>Lysobacterales</taxon>
        <taxon>Lysobacteraceae</taxon>
        <taxon>Stenotrophomonas</taxon>
    </lineage>
</organism>
<dbReference type="InterPro" id="IPR036038">
    <property type="entry name" value="Aminotransferase-like"/>
</dbReference>
<dbReference type="SUPFAM" id="SSF56752">
    <property type="entry name" value="D-aminoacid aminotransferase-like PLP-dependent enzymes"/>
    <property type="match status" value="1"/>
</dbReference>
<dbReference type="OrthoDB" id="8912228at2"/>
<comment type="caution">
    <text evidence="1">The sequence shown here is derived from an EMBL/GenBank/DDBJ whole genome shotgun (WGS) entry which is preliminary data.</text>
</comment>
<dbReference type="GO" id="GO:0003824">
    <property type="term" value="F:catalytic activity"/>
    <property type="evidence" value="ECO:0007669"/>
    <property type="project" value="InterPro"/>
</dbReference>
<evidence type="ECO:0000313" key="2">
    <source>
        <dbReference type="Proteomes" id="UP000051863"/>
    </source>
</evidence>
<keyword evidence="2" id="KW-1185">Reference proteome</keyword>
<dbReference type="InterPro" id="IPR001544">
    <property type="entry name" value="Aminotrans_IV"/>
</dbReference>
<dbReference type="PATRIC" id="fig|405446.3.peg.2860"/>
<gene>
    <name evidence="1" type="ORF">ABB27_15525</name>
</gene>
<dbReference type="Gene3D" id="3.30.470.10">
    <property type="match status" value="1"/>
</dbReference>
<dbReference type="NCBIfam" id="NF006734">
    <property type="entry name" value="PRK09266.1"/>
    <property type="match status" value="1"/>
</dbReference>
<proteinExistence type="predicted"/>
<dbReference type="RefSeq" id="WP_057629687.1">
    <property type="nucleotide sequence ID" value="NZ_LDJJ01000055.1"/>
</dbReference>
<dbReference type="InterPro" id="IPR043131">
    <property type="entry name" value="BCAT-like_N"/>
</dbReference>
<name>A0A0R0CG39_9GAMM</name>
<sequence>MTVLFCNGQLADAGALSAALVNYGHFTSLQVRDHAVQGWALHQARLQQGTHELFAVELDAPQVLTWLRQALLQLDAGDASVRITVFSRQFDFRNPLRTVPVDVLIGIGAPAQIPPQAHTVLPVPYQRELAHIKHVGTFPLFQLRRQALQQGFDDALFVDAQGRISEGTTWNLALWDGVQVYWPQAPALRGSAERLLMEGLDVLGQPQLPLEVRLSELSRFSGAVAFNASGIWPLAAIGEQRLQQSQALLDLLRTALAQTPWVRL</sequence>
<dbReference type="AlphaFoldDB" id="A0A0R0CG39"/>
<dbReference type="Proteomes" id="UP000051863">
    <property type="component" value="Unassembled WGS sequence"/>
</dbReference>
<reference evidence="1 2" key="1">
    <citation type="submission" date="2015-05" db="EMBL/GenBank/DDBJ databases">
        <title>Genome sequencing and analysis of members of genus Stenotrophomonas.</title>
        <authorList>
            <person name="Patil P.P."/>
            <person name="Midha S."/>
            <person name="Patil P.B."/>
        </authorList>
    </citation>
    <scope>NUCLEOTIDE SEQUENCE [LARGE SCALE GENOMIC DNA]</scope>
    <source>
        <strain evidence="1 2">DSM 18941</strain>
    </source>
</reference>
<protein>
    <recommendedName>
        <fullName evidence="3">Aminotransferase</fullName>
    </recommendedName>
</protein>
<accession>A0A0R0CG39</accession>
<dbReference type="Gene3D" id="3.20.10.10">
    <property type="entry name" value="D-amino Acid Aminotransferase, subunit A, domain 2"/>
    <property type="match status" value="1"/>
</dbReference>
<dbReference type="InterPro" id="IPR043132">
    <property type="entry name" value="BCAT-like_C"/>
</dbReference>
<dbReference type="Pfam" id="PF01063">
    <property type="entry name" value="Aminotran_4"/>
    <property type="match status" value="1"/>
</dbReference>
<dbReference type="EMBL" id="LDJJ01000055">
    <property type="protein sequence ID" value="KRG65410.1"/>
    <property type="molecule type" value="Genomic_DNA"/>
</dbReference>
<evidence type="ECO:0000313" key="1">
    <source>
        <dbReference type="EMBL" id="KRG65410.1"/>
    </source>
</evidence>